<dbReference type="InterPro" id="IPR039859">
    <property type="entry name" value="PFA4/ZDH16/20/ERF2-like"/>
</dbReference>
<keyword evidence="6 8" id="KW-0472">Membrane</keyword>
<feature type="domain" description="Palmitoyltransferase DHHC" evidence="9">
    <location>
        <begin position="222"/>
        <end position="349"/>
    </location>
</feature>
<evidence type="ECO:0000256" key="4">
    <source>
        <dbReference type="ARBA" id="ARBA00022692"/>
    </source>
</evidence>
<keyword evidence="3 8" id="KW-0808">Transferase</keyword>
<feature type="transmembrane region" description="Helical" evidence="8">
    <location>
        <begin position="137"/>
        <end position="156"/>
    </location>
</feature>
<evidence type="ECO:0000256" key="8">
    <source>
        <dbReference type="RuleBase" id="RU079119"/>
    </source>
</evidence>
<dbReference type="Proteomes" id="UP000827721">
    <property type="component" value="Unassembled WGS sequence"/>
</dbReference>
<evidence type="ECO:0000256" key="2">
    <source>
        <dbReference type="ARBA" id="ARBA00008574"/>
    </source>
</evidence>
<evidence type="ECO:0000256" key="3">
    <source>
        <dbReference type="ARBA" id="ARBA00022679"/>
    </source>
</evidence>
<keyword evidence="5 8" id="KW-1133">Transmembrane helix</keyword>
<comment type="caution">
    <text evidence="10">The sequence shown here is derived from an EMBL/GenBank/DDBJ whole genome shotgun (WGS) entry which is preliminary data.</text>
</comment>
<dbReference type="EC" id="2.3.1.225" evidence="8"/>
<dbReference type="PANTHER" id="PTHR22883:SF57">
    <property type="entry name" value="S-ACYLTRANSFERASE"/>
    <property type="match status" value="1"/>
</dbReference>
<feature type="transmembrane region" description="Helical" evidence="8">
    <location>
        <begin position="266"/>
        <end position="292"/>
    </location>
</feature>
<keyword evidence="4 8" id="KW-0812">Transmembrane</keyword>
<protein>
    <recommendedName>
        <fullName evidence="8">S-acyltransferase</fullName>
        <ecNumber evidence="8">2.3.1.225</ecNumber>
    </recommendedName>
    <alternativeName>
        <fullName evidence="8">Palmitoyltransferase</fullName>
    </alternativeName>
</protein>
<comment type="domain">
    <text evidence="8">The DHHC domain is required for palmitoyltransferase activity.</text>
</comment>
<dbReference type="PANTHER" id="PTHR22883">
    <property type="entry name" value="ZINC FINGER DHHC DOMAIN CONTAINING PROTEIN"/>
    <property type="match status" value="1"/>
</dbReference>
<dbReference type="Pfam" id="PF01529">
    <property type="entry name" value="DHHC"/>
    <property type="match status" value="1"/>
</dbReference>
<comment type="catalytic activity">
    <reaction evidence="8">
        <text>L-cysteinyl-[protein] + hexadecanoyl-CoA = S-hexadecanoyl-L-cysteinyl-[protein] + CoA</text>
        <dbReference type="Rhea" id="RHEA:36683"/>
        <dbReference type="Rhea" id="RHEA-COMP:10131"/>
        <dbReference type="Rhea" id="RHEA-COMP:11032"/>
        <dbReference type="ChEBI" id="CHEBI:29950"/>
        <dbReference type="ChEBI" id="CHEBI:57287"/>
        <dbReference type="ChEBI" id="CHEBI:57379"/>
        <dbReference type="ChEBI" id="CHEBI:74151"/>
        <dbReference type="EC" id="2.3.1.225"/>
    </reaction>
</comment>
<evidence type="ECO:0000256" key="7">
    <source>
        <dbReference type="ARBA" id="ARBA00023315"/>
    </source>
</evidence>
<accession>A0ABQ8IJU5</accession>
<reference evidence="10 11" key="1">
    <citation type="submission" date="2021-02" db="EMBL/GenBank/DDBJ databases">
        <title>Plant Genome Project.</title>
        <authorList>
            <person name="Zhang R.-G."/>
        </authorList>
    </citation>
    <scope>NUCLEOTIDE SEQUENCE [LARGE SCALE GENOMIC DNA]</scope>
    <source>
        <tissue evidence="10">Leaves</tissue>
    </source>
</reference>
<dbReference type="PROSITE" id="PS50216">
    <property type="entry name" value="DHHC"/>
    <property type="match status" value="1"/>
</dbReference>
<organism evidence="10 11">
    <name type="scientific">Xanthoceras sorbifolium</name>
    <dbReference type="NCBI Taxonomy" id="99658"/>
    <lineage>
        <taxon>Eukaryota</taxon>
        <taxon>Viridiplantae</taxon>
        <taxon>Streptophyta</taxon>
        <taxon>Embryophyta</taxon>
        <taxon>Tracheophyta</taxon>
        <taxon>Spermatophyta</taxon>
        <taxon>Magnoliopsida</taxon>
        <taxon>eudicotyledons</taxon>
        <taxon>Gunneridae</taxon>
        <taxon>Pentapetalae</taxon>
        <taxon>rosids</taxon>
        <taxon>malvids</taxon>
        <taxon>Sapindales</taxon>
        <taxon>Sapindaceae</taxon>
        <taxon>Xanthoceroideae</taxon>
        <taxon>Xanthoceras</taxon>
    </lineage>
</organism>
<evidence type="ECO:0000313" key="10">
    <source>
        <dbReference type="EMBL" id="KAH7576743.1"/>
    </source>
</evidence>
<keyword evidence="11" id="KW-1185">Reference proteome</keyword>
<dbReference type="EMBL" id="JAFEMO010000001">
    <property type="protein sequence ID" value="KAH7576743.1"/>
    <property type="molecule type" value="Genomic_DNA"/>
</dbReference>
<gene>
    <name evidence="10" type="ORF">JRO89_XS01G0140400</name>
</gene>
<evidence type="ECO:0000313" key="11">
    <source>
        <dbReference type="Proteomes" id="UP000827721"/>
    </source>
</evidence>
<feature type="transmembrane region" description="Helical" evidence="8">
    <location>
        <begin position="312"/>
        <end position="338"/>
    </location>
</feature>
<name>A0ABQ8IJU5_9ROSI</name>
<evidence type="ECO:0000259" key="9">
    <source>
        <dbReference type="Pfam" id="PF01529"/>
    </source>
</evidence>
<evidence type="ECO:0000256" key="6">
    <source>
        <dbReference type="ARBA" id="ARBA00023136"/>
    </source>
</evidence>
<feature type="transmembrane region" description="Helical" evidence="8">
    <location>
        <begin position="162"/>
        <end position="184"/>
    </location>
</feature>
<dbReference type="InterPro" id="IPR001594">
    <property type="entry name" value="Palmitoyltrfase_DHHC"/>
</dbReference>
<evidence type="ECO:0000256" key="5">
    <source>
        <dbReference type="ARBA" id="ARBA00022989"/>
    </source>
</evidence>
<comment type="subcellular location">
    <subcellularLocation>
        <location evidence="1">Endomembrane system</location>
        <topology evidence="1">Multi-pass membrane protein</topology>
    </subcellularLocation>
</comment>
<proteinExistence type="inferred from homology"/>
<keyword evidence="7 8" id="KW-0012">Acyltransferase</keyword>
<evidence type="ECO:0000256" key="1">
    <source>
        <dbReference type="ARBA" id="ARBA00004127"/>
    </source>
</evidence>
<comment type="similarity">
    <text evidence="2 8">Belongs to the DHHC palmitoyltransferase family.</text>
</comment>
<sequence>MNLTIFKAHKLDCSNSTAKEMKMHSIDAQIEARDSDIEVLEHIVLSDPSEPEFGNSKLKDDTEDKSKVYKKIAGKFGNLLVSMRENLFVIKRVFQNLWLQYVRGENSDRIRVYQVWPGNNVFFFHGRFVCGSDPRGLLLTTISIILSSWIFAVYTGNDLPNHSTLIITVSVILTVTVLVNLILVSATDPGIIPRNDQASVEAVGTSDGTRRKKITVNGVELKLKFCRICKIFRPPRSCHCAVCDNCVEKFDHHCPWIGQCIALRNYWFYLTFVISALIFFIYIFAFSVLRIHHRMEKDGIGFIGMLKNCPETLALVSFSFAATCFLGGLAVFHVYLIAMNQTAYENFRQRYADSKNPYDKGILSNFKEVLFVPLPPSIIDFRAEVMPSWQIKSTREVFR</sequence>